<sequence length="64" mass="6806">MDTKRNASFAGAADVVAHAEIAAQHIKELKVACANGDKSAARRSLRQAISELELARAMVRTGID</sequence>
<reference evidence="1 2" key="1">
    <citation type="submission" date="2019-05" db="EMBL/GenBank/DDBJ databases">
        <title>Draft Genome of Bradyrhizobium elkanii strain SEMIA 938, Used in Commercial Inoculants for Lupinus spp. in Brazil.</title>
        <authorList>
            <person name="Hungria M."/>
            <person name="Delamuta J.R.M."/>
            <person name="Ribeiro R.A."/>
            <person name="Nogueira M.A."/>
        </authorList>
    </citation>
    <scope>NUCLEOTIDE SEQUENCE [LARGE SCALE GENOMIC DNA]</scope>
    <source>
        <strain evidence="1 2">Semia 938</strain>
    </source>
</reference>
<name>A0A4U6RHK5_BRAEL</name>
<dbReference type="EMBL" id="SZZP01000030">
    <property type="protein sequence ID" value="TKV73857.1"/>
    <property type="molecule type" value="Genomic_DNA"/>
</dbReference>
<accession>A0A4U6RHK5</accession>
<protein>
    <submittedName>
        <fullName evidence="1">Uncharacterized protein</fullName>
    </submittedName>
</protein>
<dbReference type="AlphaFoldDB" id="A0A4U6RHK5"/>
<proteinExistence type="predicted"/>
<organism evidence="1 2">
    <name type="scientific">Bradyrhizobium elkanii</name>
    <dbReference type="NCBI Taxonomy" id="29448"/>
    <lineage>
        <taxon>Bacteria</taxon>
        <taxon>Pseudomonadati</taxon>
        <taxon>Pseudomonadota</taxon>
        <taxon>Alphaproteobacteria</taxon>
        <taxon>Hyphomicrobiales</taxon>
        <taxon>Nitrobacteraceae</taxon>
        <taxon>Bradyrhizobium</taxon>
    </lineage>
</organism>
<comment type="caution">
    <text evidence="1">The sequence shown here is derived from an EMBL/GenBank/DDBJ whole genome shotgun (WGS) entry which is preliminary data.</text>
</comment>
<evidence type="ECO:0000313" key="1">
    <source>
        <dbReference type="EMBL" id="TKV73857.1"/>
    </source>
</evidence>
<gene>
    <name evidence="1" type="ORF">FDV58_34925</name>
</gene>
<dbReference type="Proteomes" id="UP000305095">
    <property type="component" value="Unassembled WGS sequence"/>
</dbReference>
<evidence type="ECO:0000313" key="2">
    <source>
        <dbReference type="Proteomes" id="UP000305095"/>
    </source>
</evidence>